<feature type="domain" description="Mycothiol-dependent maleylpyruvate isomerase metal-binding" evidence="1">
    <location>
        <begin position="15"/>
        <end position="131"/>
    </location>
</feature>
<dbReference type="AlphaFoldDB" id="A0A0F5NGL9"/>
<reference evidence="2 3" key="1">
    <citation type="submission" date="2016-01" db="EMBL/GenBank/DDBJ databases">
        <title>The new phylogeny of the genus Mycobacterium.</title>
        <authorList>
            <person name="Tarcisio F."/>
            <person name="Conor M."/>
            <person name="Antonella G."/>
            <person name="Elisabetta G."/>
            <person name="Giulia F.S."/>
            <person name="Sara T."/>
            <person name="Anna F."/>
            <person name="Clotilde B."/>
            <person name="Roberto B."/>
            <person name="Veronica D.S."/>
            <person name="Fabio R."/>
            <person name="Monica P."/>
            <person name="Olivier J."/>
            <person name="Enrico T."/>
            <person name="Nicola S."/>
        </authorList>
    </citation>
    <scope>NUCLEOTIDE SEQUENCE [LARGE SCALE GENOMIC DNA]</scope>
    <source>
        <strain evidence="2 3">DSM 44803</strain>
    </source>
</reference>
<accession>A0A0F5NGL9</accession>
<dbReference type="Gene3D" id="1.20.120.450">
    <property type="entry name" value="dinb family like domain"/>
    <property type="match status" value="1"/>
</dbReference>
<dbReference type="NCBIfam" id="TIGR03086">
    <property type="entry name" value="TIGR03086 family metal-binding protein"/>
    <property type="match status" value="1"/>
</dbReference>
<dbReference type="InterPro" id="IPR017517">
    <property type="entry name" value="Maleyloyr_isom"/>
</dbReference>
<dbReference type="OrthoDB" id="5185819at2"/>
<evidence type="ECO:0000313" key="2">
    <source>
        <dbReference type="EMBL" id="ORW35095.1"/>
    </source>
</evidence>
<dbReference type="Proteomes" id="UP000193781">
    <property type="component" value="Unassembled WGS sequence"/>
</dbReference>
<dbReference type="InterPro" id="IPR024344">
    <property type="entry name" value="MDMPI_metal-binding"/>
</dbReference>
<dbReference type="Pfam" id="PF11716">
    <property type="entry name" value="MDMPI_N"/>
    <property type="match status" value="1"/>
</dbReference>
<evidence type="ECO:0000259" key="1">
    <source>
        <dbReference type="Pfam" id="PF11716"/>
    </source>
</evidence>
<proteinExistence type="predicted"/>
<name>A0A0F5NGL9_9MYCO</name>
<dbReference type="NCBIfam" id="TIGR03083">
    <property type="entry name" value="maleylpyruvate isomerase family mycothiol-dependent enzyme"/>
    <property type="match status" value="1"/>
</dbReference>
<protein>
    <recommendedName>
        <fullName evidence="1">Mycothiol-dependent maleylpyruvate isomerase metal-binding domain-containing protein</fullName>
    </recommendedName>
</protein>
<dbReference type="EMBL" id="LQPH01000009">
    <property type="protein sequence ID" value="ORW35095.1"/>
    <property type="molecule type" value="Genomic_DNA"/>
</dbReference>
<evidence type="ECO:0000313" key="3">
    <source>
        <dbReference type="Proteomes" id="UP000193781"/>
    </source>
</evidence>
<dbReference type="InterPro" id="IPR034660">
    <property type="entry name" value="DinB/YfiT-like"/>
</dbReference>
<dbReference type="RefSeq" id="WP_046182444.1">
    <property type="nucleotide sequence ID" value="NZ_JACKSS010000145.1"/>
</dbReference>
<dbReference type="GO" id="GO:0046872">
    <property type="term" value="F:metal ion binding"/>
    <property type="evidence" value="ECO:0007669"/>
    <property type="project" value="InterPro"/>
</dbReference>
<dbReference type="STRING" id="244292.ABW17_25340"/>
<organism evidence="2 3">
    <name type="scientific">Mycobacterium nebraskense</name>
    <dbReference type="NCBI Taxonomy" id="244292"/>
    <lineage>
        <taxon>Bacteria</taxon>
        <taxon>Bacillati</taxon>
        <taxon>Actinomycetota</taxon>
        <taxon>Actinomycetes</taxon>
        <taxon>Mycobacteriales</taxon>
        <taxon>Mycobacteriaceae</taxon>
        <taxon>Mycobacterium</taxon>
    </lineage>
</organism>
<dbReference type="InterPro" id="IPR017520">
    <property type="entry name" value="CHP03086"/>
</dbReference>
<comment type="caution">
    <text evidence="2">The sequence shown here is derived from an EMBL/GenBank/DDBJ whole genome shotgun (WGS) entry which is preliminary data.</text>
</comment>
<gene>
    <name evidence="2" type="ORF">AWC17_22465</name>
</gene>
<dbReference type="SUPFAM" id="SSF109854">
    <property type="entry name" value="DinB/YfiT-like putative metalloenzymes"/>
    <property type="match status" value="1"/>
</dbReference>
<keyword evidence="3" id="KW-1185">Reference proteome</keyword>
<sequence length="195" mass="21129">MDDTTSRIGVLATEAINLLIDAVDQIPPESWDQPSNLEGWSLRELVGHVTGSAAKVVTLVEDGEVWDHPSQPSDWVCDDPTARLRELATRLEDALPGADLDGMRRSPEGEVPLRRALTYPVSDLAMHAWDIHRSQGRLIELPADLLGLCRGLVESVPEHLLRRPGGFGPAQAAQDDATPTARLMAYLGRSIDGGG</sequence>